<keyword evidence="4" id="KW-1185">Reference proteome</keyword>
<dbReference type="Proteomes" id="UP000001203">
    <property type="component" value="Chromosome circular"/>
</dbReference>
<organism evidence="3 4">
    <name type="scientific">Crocosphaera subtropica (strain ATCC 51142 / BH68)</name>
    <name type="common">Cyanothece sp. (strain ATCC 51142)</name>
    <dbReference type="NCBI Taxonomy" id="43989"/>
    <lineage>
        <taxon>Bacteria</taxon>
        <taxon>Bacillati</taxon>
        <taxon>Cyanobacteriota</taxon>
        <taxon>Cyanophyceae</taxon>
        <taxon>Oscillatoriophycideae</taxon>
        <taxon>Chroococcales</taxon>
        <taxon>Aphanothecaceae</taxon>
        <taxon>Crocosphaera</taxon>
        <taxon>Crocosphaera subtropica</taxon>
    </lineage>
</organism>
<dbReference type="HOGENOM" id="CLU_074576_0_0_3"/>
<dbReference type="EMBL" id="CP000806">
    <property type="protein sequence ID" value="ACB53614.1"/>
    <property type="molecule type" value="Genomic_DNA"/>
</dbReference>
<evidence type="ECO:0000313" key="4">
    <source>
        <dbReference type="Proteomes" id="UP000001203"/>
    </source>
</evidence>
<evidence type="ECO:0008006" key="5">
    <source>
        <dbReference type="Google" id="ProtNLM"/>
    </source>
</evidence>
<proteinExistence type="predicted"/>
<feature type="domain" description="Mut7-C RNAse" evidence="1">
    <location>
        <begin position="99"/>
        <end position="242"/>
    </location>
</feature>
<protein>
    <recommendedName>
        <fullName evidence="5">Twitching motility protein PilT</fullName>
    </recommendedName>
</protein>
<dbReference type="PANTHER" id="PTHR39081">
    <property type="entry name" value="MUT7-C DOMAIN-CONTAINING PROTEIN"/>
    <property type="match status" value="1"/>
</dbReference>
<dbReference type="InterPro" id="IPR027798">
    <property type="entry name" value="Ub_Mut7C"/>
</dbReference>
<feature type="domain" description="Ubiquitin Mut7-C" evidence="2">
    <location>
        <begin position="9"/>
        <end position="82"/>
    </location>
</feature>
<evidence type="ECO:0000259" key="1">
    <source>
        <dbReference type="Pfam" id="PF01927"/>
    </source>
</evidence>
<dbReference type="Pfam" id="PF01927">
    <property type="entry name" value="Mut7-C"/>
    <property type="match status" value="1"/>
</dbReference>
<name>B1WSN5_CROS5</name>
<sequence length="268" mass="31772">MKMVELYPVNFRFYGSLNDFLPTQQKQQSFTYWVKGNPSIKDTIEAVGIPHPEVELILNNGNIIDFSYGIKKEDYITVYPHFFSLPINQETLRETLEIKRFILDVHLGKLAKQMRLLGFDVIYENNYSDETLADISHQQQRYLLTRDIALLKRSKVIYGYWVRGKKTESQLIEVLNRFELYSEITPFKRCMRCNGLITPVHKENIKEQLEPLTQEHYHEFYQCTECEQVYWKGSHYPKLEKFISKLTSRTSENVSSVLGVRRSELEFF</sequence>
<dbReference type="KEGG" id="cyt:cce_4266"/>
<gene>
    <name evidence="3" type="ordered locus">cce_4266</name>
</gene>
<reference evidence="3 4" key="1">
    <citation type="journal article" date="2008" name="Proc. Natl. Acad. Sci. U.S.A.">
        <title>The genome of Cyanothece 51142, a unicellular diazotrophic cyanobacterium important in the marine nitrogen cycle.</title>
        <authorList>
            <person name="Welsh E.A."/>
            <person name="Liberton M."/>
            <person name="Stoeckel J."/>
            <person name="Loh T."/>
            <person name="Elvitigala T."/>
            <person name="Wang C."/>
            <person name="Wollam A."/>
            <person name="Fulton R.S."/>
            <person name="Clifton S.W."/>
            <person name="Jacobs J.M."/>
            <person name="Aurora R."/>
            <person name="Ghosh B.K."/>
            <person name="Sherman L.A."/>
            <person name="Smith R.D."/>
            <person name="Wilson R.K."/>
            <person name="Pakrasi H.B."/>
        </authorList>
    </citation>
    <scope>NUCLEOTIDE SEQUENCE [LARGE SCALE GENOMIC DNA]</scope>
    <source>
        <strain evidence="4">ATCC 51142 / BH68</strain>
    </source>
</reference>
<dbReference type="Pfam" id="PF14451">
    <property type="entry name" value="Ub-Mut7C"/>
    <property type="match status" value="1"/>
</dbReference>
<dbReference type="AlphaFoldDB" id="B1WSN5"/>
<evidence type="ECO:0000259" key="2">
    <source>
        <dbReference type="Pfam" id="PF14451"/>
    </source>
</evidence>
<dbReference type="PANTHER" id="PTHR39081:SF1">
    <property type="entry name" value="MUT7-C RNASE DOMAIN-CONTAINING PROTEIN"/>
    <property type="match status" value="1"/>
</dbReference>
<accession>B1WSN5</accession>
<dbReference type="STRING" id="43989.cce_4266"/>
<dbReference type="InterPro" id="IPR002782">
    <property type="entry name" value="Mut7-C_RNAse_dom"/>
</dbReference>
<dbReference type="eggNOG" id="COG1656">
    <property type="taxonomic scope" value="Bacteria"/>
</dbReference>
<evidence type="ECO:0000313" key="3">
    <source>
        <dbReference type="EMBL" id="ACB53614.1"/>
    </source>
</evidence>